<dbReference type="Pfam" id="PF00593">
    <property type="entry name" value="TonB_dep_Rec_b-barrel"/>
    <property type="match status" value="1"/>
</dbReference>
<dbReference type="Gene3D" id="2.170.130.10">
    <property type="entry name" value="TonB-dependent receptor, plug domain"/>
    <property type="match status" value="1"/>
</dbReference>
<dbReference type="GO" id="GO:0009279">
    <property type="term" value="C:cell outer membrane"/>
    <property type="evidence" value="ECO:0007669"/>
    <property type="project" value="UniProtKB-SubCell"/>
</dbReference>
<dbReference type="Pfam" id="PF07715">
    <property type="entry name" value="Plug"/>
    <property type="match status" value="1"/>
</dbReference>
<evidence type="ECO:0000256" key="1">
    <source>
        <dbReference type="ARBA" id="ARBA00004571"/>
    </source>
</evidence>
<organism evidence="17 18">
    <name type="scientific">Thauera phenylacetica B4P</name>
    <dbReference type="NCBI Taxonomy" id="1234382"/>
    <lineage>
        <taxon>Bacteria</taxon>
        <taxon>Pseudomonadati</taxon>
        <taxon>Pseudomonadota</taxon>
        <taxon>Betaproteobacteria</taxon>
        <taxon>Rhodocyclales</taxon>
        <taxon>Zoogloeaceae</taxon>
        <taxon>Thauera</taxon>
    </lineage>
</organism>
<dbReference type="PANTHER" id="PTHR30069">
    <property type="entry name" value="TONB-DEPENDENT OUTER MEMBRANE RECEPTOR"/>
    <property type="match status" value="1"/>
</dbReference>
<evidence type="ECO:0000256" key="6">
    <source>
        <dbReference type="ARBA" id="ARBA00022729"/>
    </source>
</evidence>
<evidence type="ECO:0000256" key="14">
    <source>
        <dbReference type="SAM" id="SignalP"/>
    </source>
</evidence>
<evidence type="ECO:0000256" key="12">
    <source>
        <dbReference type="RuleBase" id="RU003357"/>
    </source>
</evidence>
<dbReference type="InterPro" id="IPR012910">
    <property type="entry name" value="Plug_dom"/>
</dbReference>
<feature type="signal peptide" evidence="14">
    <location>
        <begin position="1"/>
        <end position="48"/>
    </location>
</feature>
<name>N6YPJ4_9RHOO</name>
<keyword evidence="9 17" id="KW-0675">Receptor</keyword>
<dbReference type="AlphaFoldDB" id="N6YPJ4"/>
<evidence type="ECO:0000256" key="10">
    <source>
        <dbReference type="ARBA" id="ARBA00023237"/>
    </source>
</evidence>
<dbReference type="InterPro" id="IPR036942">
    <property type="entry name" value="Beta-barrel_TonB_sf"/>
</dbReference>
<evidence type="ECO:0000256" key="9">
    <source>
        <dbReference type="ARBA" id="ARBA00023170"/>
    </source>
</evidence>
<keyword evidence="18" id="KW-1185">Reference proteome</keyword>
<accession>N6YPJ4</accession>
<comment type="caution">
    <text evidence="17">The sequence shown here is derived from an EMBL/GenBank/DDBJ whole genome shotgun (WGS) entry which is preliminary data.</text>
</comment>
<evidence type="ECO:0000256" key="5">
    <source>
        <dbReference type="ARBA" id="ARBA00022692"/>
    </source>
</evidence>
<keyword evidence="6 14" id="KW-0732">Signal</keyword>
<evidence type="ECO:0000313" key="17">
    <source>
        <dbReference type="EMBL" id="ENO96216.1"/>
    </source>
</evidence>
<dbReference type="Proteomes" id="UP000013047">
    <property type="component" value="Unassembled WGS sequence"/>
</dbReference>
<dbReference type="OrthoDB" id="183532at2"/>
<dbReference type="InterPro" id="IPR037066">
    <property type="entry name" value="Plug_dom_sf"/>
</dbReference>
<dbReference type="GO" id="GO:0044718">
    <property type="term" value="P:siderophore transmembrane transport"/>
    <property type="evidence" value="ECO:0007669"/>
    <property type="project" value="TreeGrafter"/>
</dbReference>
<proteinExistence type="inferred from homology"/>
<evidence type="ECO:0000256" key="8">
    <source>
        <dbReference type="ARBA" id="ARBA00023136"/>
    </source>
</evidence>
<comment type="subcellular location">
    <subcellularLocation>
        <location evidence="1 11">Cell outer membrane</location>
        <topology evidence="1 11">Multi-pass membrane protein</topology>
    </subcellularLocation>
</comment>
<dbReference type="PROSITE" id="PS52016">
    <property type="entry name" value="TONB_DEPENDENT_REC_3"/>
    <property type="match status" value="1"/>
</dbReference>
<protein>
    <submittedName>
        <fullName evidence="17">TonB-dependent receptor plug</fullName>
    </submittedName>
</protein>
<dbReference type="RefSeq" id="WP_004367399.1">
    <property type="nucleotide sequence ID" value="NZ_AMXF01000126.1"/>
</dbReference>
<evidence type="ECO:0000256" key="4">
    <source>
        <dbReference type="ARBA" id="ARBA00022452"/>
    </source>
</evidence>
<evidence type="ECO:0000256" key="13">
    <source>
        <dbReference type="SAM" id="MobiDB-lite"/>
    </source>
</evidence>
<reference evidence="17 18" key="1">
    <citation type="submission" date="2012-09" db="EMBL/GenBank/DDBJ databases">
        <title>Draft Genome Sequences of 6 Strains from Genus Thauera.</title>
        <authorList>
            <person name="Liu B."/>
            <person name="Shapleigh J.P."/>
            <person name="Frostegard A.H."/>
        </authorList>
    </citation>
    <scope>NUCLEOTIDE SEQUENCE [LARGE SCALE GENOMIC DNA]</scope>
    <source>
        <strain evidence="17 18">B4P</strain>
    </source>
</reference>
<evidence type="ECO:0000256" key="7">
    <source>
        <dbReference type="ARBA" id="ARBA00023077"/>
    </source>
</evidence>
<dbReference type="InterPro" id="IPR039426">
    <property type="entry name" value="TonB-dep_rcpt-like"/>
</dbReference>
<gene>
    <name evidence="17" type="ORF">C667_15044</name>
</gene>
<keyword evidence="3 11" id="KW-0813">Transport</keyword>
<keyword evidence="7 12" id="KW-0798">TonB box</keyword>
<dbReference type="CDD" id="cd01347">
    <property type="entry name" value="ligand_gated_channel"/>
    <property type="match status" value="1"/>
</dbReference>
<feature type="chain" id="PRO_5004128456" evidence="14">
    <location>
        <begin position="49"/>
        <end position="685"/>
    </location>
</feature>
<keyword evidence="8 11" id="KW-0472">Membrane</keyword>
<sequence length="685" mass="75565">MRFTTPSSGPARGIGRARRIDPSRPPALRTPSRLLLSCALLLAPAAQAEELADLSLEQLMAVPVVGASKYEQTQDRVAAAVTVITRDEIRSFGWRTLDEALATLPGVHTTYDRQYSYVGVRGFGLAGDYMTRVLVTIDGVRVNEPMYDGAPFGRMLPLDMDLVERIEFIPGPGGAVYGQNAMFGVVNVITRKGAALDGGEFSASWQWPQATRKARVSWGKRLDDELELMLSAATLRSDGDDLWMDFGTGERGLVRGQDGERDQEFNLSARRGPWSFGLAHGDRRKDDPTGVFGTDTFASGTFQGDRYTVAHLGYGAALSDTLSLSARAFVGDYRYESTLMYDGEAYDYPASTTWHGVELQLVSTALADHTLLVGAEYQHNQRIDQNIVYPGIGPILRDRRSGYRAGVFVQDEWRLGEHFASTLGLRADHNDITGTKLSPRVGLIWNASARNTLKLLYGRAHRAPNAYQLYYDEAYLADDGTLEAYQRANPSLGGEVVDTTELVLDHRASAELHLRASLYRWKIGDLINLVADADGVGQYQAVGSVESRGLELSADRTWRNGARLRGNVSFQHATDDAGDRVENSPRVLARVNFSTPLPTLPLRLGVELAYDGKRRSPADNAVDAFWLSNLHLVADRWIPGAEVSLSVLNLFDQAYAHPSAGAPIHTMDRLDQDGRSLRLKFDYRF</sequence>
<evidence type="ECO:0000313" key="18">
    <source>
        <dbReference type="Proteomes" id="UP000013047"/>
    </source>
</evidence>
<evidence type="ECO:0000256" key="3">
    <source>
        <dbReference type="ARBA" id="ARBA00022448"/>
    </source>
</evidence>
<keyword evidence="4 11" id="KW-1134">Transmembrane beta strand</keyword>
<evidence type="ECO:0000259" key="15">
    <source>
        <dbReference type="Pfam" id="PF00593"/>
    </source>
</evidence>
<comment type="similarity">
    <text evidence="2 11 12">Belongs to the TonB-dependent receptor family.</text>
</comment>
<feature type="region of interest" description="Disordered" evidence="13">
    <location>
        <begin position="1"/>
        <end position="26"/>
    </location>
</feature>
<dbReference type="GO" id="GO:0015344">
    <property type="term" value="F:siderophore uptake transmembrane transporter activity"/>
    <property type="evidence" value="ECO:0007669"/>
    <property type="project" value="TreeGrafter"/>
</dbReference>
<evidence type="ECO:0000256" key="11">
    <source>
        <dbReference type="PROSITE-ProRule" id="PRU01360"/>
    </source>
</evidence>
<keyword evidence="5 11" id="KW-0812">Transmembrane</keyword>
<feature type="domain" description="TonB-dependent receptor plug" evidence="16">
    <location>
        <begin position="75"/>
        <end position="185"/>
    </location>
</feature>
<evidence type="ECO:0000259" key="16">
    <source>
        <dbReference type="Pfam" id="PF07715"/>
    </source>
</evidence>
<feature type="domain" description="TonB-dependent receptor-like beta-barrel" evidence="15">
    <location>
        <begin position="256"/>
        <end position="650"/>
    </location>
</feature>
<dbReference type="Gene3D" id="2.40.170.20">
    <property type="entry name" value="TonB-dependent receptor, beta-barrel domain"/>
    <property type="match status" value="1"/>
</dbReference>
<dbReference type="InterPro" id="IPR000531">
    <property type="entry name" value="Beta-barrel_TonB"/>
</dbReference>
<dbReference type="SUPFAM" id="SSF56935">
    <property type="entry name" value="Porins"/>
    <property type="match status" value="1"/>
</dbReference>
<dbReference type="PANTHER" id="PTHR30069:SF29">
    <property type="entry name" value="HEMOGLOBIN AND HEMOGLOBIN-HAPTOGLOBIN-BINDING PROTEIN 1-RELATED"/>
    <property type="match status" value="1"/>
</dbReference>
<evidence type="ECO:0000256" key="2">
    <source>
        <dbReference type="ARBA" id="ARBA00009810"/>
    </source>
</evidence>
<dbReference type="EMBL" id="AMXF01000126">
    <property type="protein sequence ID" value="ENO96216.1"/>
    <property type="molecule type" value="Genomic_DNA"/>
</dbReference>
<keyword evidence="10 11" id="KW-0998">Cell outer membrane</keyword>